<keyword evidence="4" id="KW-1185">Reference proteome</keyword>
<feature type="compositionally biased region" description="Basic and acidic residues" evidence="1">
    <location>
        <begin position="213"/>
        <end position="225"/>
    </location>
</feature>
<dbReference type="OrthoDB" id="310337at2759"/>
<proteinExistence type="predicted"/>
<name>A0A8S1TZ29_PAROT</name>
<comment type="caution">
    <text evidence="3">The sequence shown here is derived from an EMBL/GenBank/DDBJ whole genome shotgun (WGS) entry which is preliminary data.</text>
</comment>
<dbReference type="EMBL" id="CAJJDP010000032">
    <property type="protein sequence ID" value="CAD8156727.1"/>
    <property type="molecule type" value="Genomic_DNA"/>
</dbReference>
<gene>
    <name evidence="3" type="ORF">POCTA_138.1.T0320267</name>
</gene>
<evidence type="ECO:0008006" key="5">
    <source>
        <dbReference type="Google" id="ProtNLM"/>
    </source>
</evidence>
<evidence type="ECO:0000256" key="2">
    <source>
        <dbReference type="SAM" id="SignalP"/>
    </source>
</evidence>
<feature type="region of interest" description="Disordered" evidence="1">
    <location>
        <begin position="401"/>
        <end position="429"/>
    </location>
</feature>
<feature type="compositionally biased region" description="Low complexity" evidence="1">
    <location>
        <begin position="402"/>
        <end position="416"/>
    </location>
</feature>
<reference evidence="3" key="1">
    <citation type="submission" date="2021-01" db="EMBL/GenBank/DDBJ databases">
        <authorList>
            <consortium name="Genoscope - CEA"/>
            <person name="William W."/>
        </authorList>
    </citation>
    <scope>NUCLEOTIDE SEQUENCE</scope>
</reference>
<dbReference type="OMA" id="NFEDYNQ"/>
<feature type="signal peptide" evidence="2">
    <location>
        <begin position="1"/>
        <end position="19"/>
    </location>
</feature>
<evidence type="ECO:0000313" key="3">
    <source>
        <dbReference type="EMBL" id="CAD8156727.1"/>
    </source>
</evidence>
<dbReference type="AlphaFoldDB" id="A0A8S1TZ29"/>
<feature type="compositionally biased region" description="Polar residues" evidence="1">
    <location>
        <begin position="272"/>
        <end position="289"/>
    </location>
</feature>
<feature type="region of interest" description="Disordered" evidence="1">
    <location>
        <begin position="272"/>
        <end position="301"/>
    </location>
</feature>
<accession>A0A8S1TZ29</accession>
<organism evidence="3 4">
    <name type="scientific">Paramecium octaurelia</name>
    <dbReference type="NCBI Taxonomy" id="43137"/>
    <lineage>
        <taxon>Eukaryota</taxon>
        <taxon>Sar</taxon>
        <taxon>Alveolata</taxon>
        <taxon>Ciliophora</taxon>
        <taxon>Intramacronucleata</taxon>
        <taxon>Oligohymenophorea</taxon>
        <taxon>Peniculida</taxon>
        <taxon>Parameciidae</taxon>
        <taxon>Paramecium</taxon>
    </lineage>
</organism>
<keyword evidence="2" id="KW-0732">Signal</keyword>
<feature type="region of interest" description="Disordered" evidence="1">
    <location>
        <begin position="200"/>
        <end position="255"/>
    </location>
</feature>
<sequence length="753" mass="88468">MSFAKQAIILCLLLYNNAGFTTLNLSNHQQGNLKEVEMQLSNQKQLSSLSQLQNQIPYREILQINSHIITQYEKESEDLIERNNNQSTLIQLKKLQDAGQSQILIGEDYQVIDLTNPQEVNTKTQEESQNQSCQNANSQIIKDKTDSDNNQLELNSQYENTLQQNAQNEEFTFNEEAGYMSDSPQDFDLNNDSKQLNRSLSNQEDQGNQSLQKQEDDVVNKEDQQQKPNEFQELNKGENEVEFKQNEGLIDKQSTEETFKVNEIMKSQLNGQDATDNQVSHNNDQSEMFHSQKMKAEQSEQLQDSIQVGYIIENNVETDDYLEDVENAERNSQKQQDLQQKLEQEEQYLKQLKNNEQDDENKLNQLEEQKNEIHNSEQHEQQEIKQINEQIDIYEQKLQEIQSNSQNQSKSQNTESQLEEQTQFRPYEGQELIISSEVNYDEGNMEQFEYTENNQVIQEYVENNQDFEQKAETLVLQDDEQNNNFNWNQNTQHQNTFGQGNYFSNSEKEDNNVQDFDESVPAQPQEVSIDLNLKPSDLITQINLSEDVLMKATNEMTYLDQNTRDEENQIINFEDYNQQSNKEDQNQILSINSQVTLVQLSNPEFIKQDQSIETDNLLVYQQQSYHKQFKQINKDLSLYQMQQLIKRTSTNANLRVRGRIQDLIDAQQPSLLYQNNQKQPNDQYDQDRNHSFLIDQNIQRYTEILNQSNQLPTKNIETQNEKEQQVRVSMNSNKIPNSINQFWEYENLQQIRI</sequence>
<evidence type="ECO:0000313" key="4">
    <source>
        <dbReference type="Proteomes" id="UP000683925"/>
    </source>
</evidence>
<feature type="compositionally biased region" description="Polar residues" evidence="1">
    <location>
        <begin position="200"/>
        <end position="212"/>
    </location>
</feature>
<protein>
    <recommendedName>
        <fullName evidence="5">Transmembrane protein</fullName>
    </recommendedName>
</protein>
<evidence type="ECO:0000256" key="1">
    <source>
        <dbReference type="SAM" id="MobiDB-lite"/>
    </source>
</evidence>
<feature type="compositionally biased region" description="Basic and acidic residues" evidence="1">
    <location>
        <begin position="233"/>
        <end position="255"/>
    </location>
</feature>
<feature type="chain" id="PRO_5035941300" description="Transmembrane protein" evidence="2">
    <location>
        <begin position="20"/>
        <end position="753"/>
    </location>
</feature>
<dbReference type="Proteomes" id="UP000683925">
    <property type="component" value="Unassembled WGS sequence"/>
</dbReference>